<evidence type="ECO:0000313" key="2">
    <source>
        <dbReference type="Proteomes" id="UP000325577"/>
    </source>
</evidence>
<evidence type="ECO:0000313" key="1">
    <source>
        <dbReference type="EMBL" id="KAA8521437.1"/>
    </source>
</evidence>
<proteinExistence type="predicted"/>
<gene>
    <name evidence="1" type="ORF">F0562_012110</name>
</gene>
<protein>
    <submittedName>
        <fullName evidence="1">Uncharacterized protein</fullName>
    </submittedName>
</protein>
<dbReference type="EMBL" id="CM018048">
    <property type="protein sequence ID" value="KAA8521437.1"/>
    <property type="molecule type" value="Genomic_DNA"/>
</dbReference>
<accession>A0A5J4ZWH3</accession>
<organism evidence="1 2">
    <name type="scientific">Nyssa sinensis</name>
    <dbReference type="NCBI Taxonomy" id="561372"/>
    <lineage>
        <taxon>Eukaryota</taxon>
        <taxon>Viridiplantae</taxon>
        <taxon>Streptophyta</taxon>
        <taxon>Embryophyta</taxon>
        <taxon>Tracheophyta</taxon>
        <taxon>Spermatophyta</taxon>
        <taxon>Magnoliopsida</taxon>
        <taxon>eudicotyledons</taxon>
        <taxon>Gunneridae</taxon>
        <taxon>Pentapetalae</taxon>
        <taxon>asterids</taxon>
        <taxon>Cornales</taxon>
        <taxon>Nyssaceae</taxon>
        <taxon>Nyssa</taxon>
    </lineage>
</organism>
<name>A0A5J4ZWH3_9ASTE</name>
<reference evidence="1 2" key="1">
    <citation type="submission" date="2019-09" db="EMBL/GenBank/DDBJ databases">
        <title>A chromosome-level genome assembly of the Chinese tupelo Nyssa sinensis.</title>
        <authorList>
            <person name="Yang X."/>
            <person name="Kang M."/>
            <person name="Yang Y."/>
            <person name="Xiong H."/>
            <person name="Wang M."/>
            <person name="Zhang Z."/>
            <person name="Wang Z."/>
            <person name="Wu H."/>
            <person name="Ma T."/>
            <person name="Liu J."/>
            <person name="Xi Z."/>
        </authorList>
    </citation>
    <scope>NUCLEOTIDE SEQUENCE [LARGE SCALE GENOMIC DNA]</scope>
    <source>
        <strain evidence="1">J267</strain>
        <tissue evidence="1">Leaf</tissue>
    </source>
</reference>
<dbReference type="Proteomes" id="UP000325577">
    <property type="component" value="Linkage Group LG5"/>
</dbReference>
<dbReference type="AlphaFoldDB" id="A0A5J4ZWH3"/>
<sequence length="121" mass="13785">MGWIRWSTVVQWWCVAEWRESNRYRQGGDGLAMGIGSVVLTWMELIRLWSKTAIAVRQFDQVPSQGMLRAGAVLNEREQVGFVGPILSEFRNDGFNYIGNGMSMRILVPWNCSKAEMLMPG</sequence>
<keyword evidence="2" id="KW-1185">Reference proteome</keyword>